<feature type="transmembrane region" description="Helical" evidence="1">
    <location>
        <begin position="158"/>
        <end position="178"/>
    </location>
</feature>
<dbReference type="Proteomes" id="UP000807469">
    <property type="component" value="Unassembled WGS sequence"/>
</dbReference>
<evidence type="ECO:0000313" key="3">
    <source>
        <dbReference type="Proteomes" id="UP000807469"/>
    </source>
</evidence>
<name>A0A9P5YMD4_9AGAR</name>
<keyword evidence="3" id="KW-1185">Reference proteome</keyword>
<evidence type="ECO:0000313" key="2">
    <source>
        <dbReference type="EMBL" id="KAF9471822.1"/>
    </source>
</evidence>
<keyword evidence="1" id="KW-0812">Transmembrane</keyword>
<proteinExistence type="predicted"/>
<accession>A0A9P5YMD4</accession>
<comment type="caution">
    <text evidence="2">The sequence shown here is derived from an EMBL/GenBank/DDBJ whole genome shotgun (WGS) entry which is preliminary data.</text>
</comment>
<feature type="transmembrane region" description="Helical" evidence="1">
    <location>
        <begin position="134"/>
        <end position="151"/>
    </location>
</feature>
<sequence length="181" mass="20793">MRECGARSQLFTLYLAIGSRLQTLLHKHRGLVTNNPPSSRTYPTTHVRPSSNLCRRTIFMLLQTCRSAMLGGPISQTYYPMNARLRLDVRVFYVICEPYSLLLERRSCMVLDFNFISLHWLSSATYLIKGRPLLVFSFFITLSPSYSHLGFTFSSNSAFLILQLIFTSWVIMFLGIGYEPT</sequence>
<evidence type="ECO:0000256" key="1">
    <source>
        <dbReference type="SAM" id="Phobius"/>
    </source>
</evidence>
<protein>
    <submittedName>
        <fullName evidence="2">Uncharacterized protein</fullName>
    </submittedName>
</protein>
<keyword evidence="1" id="KW-1133">Transmembrane helix</keyword>
<reference evidence="2" key="1">
    <citation type="submission" date="2020-11" db="EMBL/GenBank/DDBJ databases">
        <authorList>
            <consortium name="DOE Joint Genome Institute"/>
            <person name="Ahrendt S."/>
            <person name="Riley R."/>
            <person name="Andreopoulos W."/>
            <person name="Labutti K."/>
            <person name="Pangilinan J."/>
            <person name="Ruiz-Duenas F.J."/>
            <person name="Barrasa J.M."/>
            <person name="Sanchez-Garcia M."/>
            <person name="Camarero S."/>
            <person name="Miyauchi S."/>
            <person name="Serrano A."/>
            <person name="Linde D."/>
            <person name="Babiker R."/>
            <person name="Drula E."/>
            <person name="Ayuso-Fernandez I."/>
            <person name="Pacheco R."/>
            <person name="Padilla G."/>
            <person name="Ferreira P."/>
            <person name="Barriuso J."/>
            <person name="Kellner H."/>
            <person name="Castanera R."/>
            <person name="Alfaro M."/>
            <person name="Ramirez L."/>
            <person name="Pisabarro A.G."/>
            <person name="Kuo A."/>
            <person name="Tritt A."/>
            <person name="Lipzen A."/>
            <person name="He G."/>
            <person name="Yan M."/>
            <person name="Ng V."/>
            <person name="Cullen D."/>
            <person name="Martin F."/>
            <person name="Rosso M.-N."/>
            <person name="Henrissat B."/>
            <person name="Hibbett D."/>
            <person name="Martinez A.T."/>
            <person name="Grigoriev I.V."/>
        </authorList>
    </citation>
    <scope>NUCLEOTIDE SEQUENCE</scope>
    <source>
        <strain evidence="2">CIRM-BRFM 674</strain>
    </source>
</reference>
<keyword evidence="1" id="KW-0472">Membrane</keyword>
<dbReference type="AlphaFoldDB" id="A0A9P5YMD4"/>
<gene>
    <name evidence="2" type="ORF">BDN70DRAFT_527726</name>
</gene>
<organism evidence="2 3">
    <name type="scientific">Pholiota conissans</name>
    <dbReference type="NCBI Taxonomy" id="109636"/>
    <lineage>
        <taxon>Eukaryota</taxon>
        <taxon>Fungi</taxon>
        <taxon>Dikarya</taxon>
        <taxon>Basidiomycota</taxon>
        <taxon>Agaricomycotina</taxon>
        <taxon>Agaricomycetes</taxon>
        <taxon>Agaricomycetidae</taxon>
        <taxon>Agaricales</taxon>
        <taxon>Agaricineae</taxon>
        <taxon>Strophariaceae</taxon>
        <taxon>Pholiota</taxon>
    </lineage>
</organism>
<dbReference type="EMBL" id="MU155617">
    <property type="protein sequence ID" value="KAF9471822.1"/>
    <property type="molecule type" value="Genomic_DNA"/>
</dbReference>